<dbReference type="Gene3D" id="3.50.50.60">
    <property type="entry name" value="FAD/NAD(P)-binding domain"/>
    <property type="match status" value="1"/>
</dbReference>
<proteinExistence type="inferred from homology"/>
<comment type="caution">
    <text evidence="7">The sequence shown here is derived from an EMBL/GenBank/DDBJ whole genome shotgun (WGS) entry which is preliminary data.</text>
</comment>
<evidence type="ECO:0000313" key="7">
    <source>
        <dbReference type="EMBL" id="KAK4501930.1"/>
    </source>
</evidence>
<evidence type="ECO:0000256" key="4">
    <source>
        <dbReference type="ARBA" id="ARBA00023002"/>
    </source>
</evidence>
<keyword evidence="8" id="KW-1185">Reference proteome</keyword>
<evidence type="ECO:0000259" key="6">
    <source>
        <dbReference type="Pfam" id="PF01494"/>
    </source>
</evidence>
<evidence type="ECO:0000256" key="3">
    <source>
        <dbReference type="ARBA" id="ARBA00022827"/>
    </source>
</evidence>
<evidence type="ECO:0000256" key="5">
    <source>
        <dbReference type="ARBA" id="ARBA00023033"/>
    </source>
</evidence>
<keyword evidence="2" id="KW-0285">Flavoprotein</keyword>
<dbReference type="Proteomes" id="UP001305779">
    <property type="component" value="Unassembled WGS sequence"/>
</dbReference>
<protein>
    <recommendedName>
        <fullName evidence="6">FAD-binding domain-containing protein</fullName>
    </recommendedName>
</protein>
<evidence type="ECO:0000256" key="1">
    <source>
        <dbReference type="ARBA" id="ARBA00007992"/>
    </source>
</evidence>
<keyword evidence="3" id="KW-0274">FAD</keyword>
<sequence length="330" mass="36126">MALQIVIIGAGITGLSSAIALKKYLPDPKPIITIVETRSAPSTIGGAVNLTPKALRYLDHLGVLEVLHAEGAGAECRAIELFDLYTGSKTADLDFRGRDGDGIGKTGSKKYFAMRVMRKELQRALLKVMGEQEGCELLFGKDVVDIEESTDGVRVGFKGGQSIHGDVLLGCDGIHSCVRSLLIDKDRKPTYTKIATSMAVSNVRRENQLRWDATALISSRRGSFMASYFEKSRKQQYIAVVLETEEVNSREGWKVKGADQAEVKRQILERFDNKAIPELRQLVEDAGDWTLYPVYKLPHGGRWTAPGGRCILLGDAAHAVLVVDIPIEGA</sequence>
<organism evidence="7 8">
    <name type="scientific">Zasmidium cellare</name>
    <name type="common">Wine cellar mold</name>
    <name type="synonym">Racodium cellare</name>
    <dbReference type="NCBI Taxonomy" id="395010"/>
    <lineage>
        <taxon>Eukaryota</taxon>
        <taxon>Fungi</taxon>
        <taxon>Dikarya</taxon>
        <taxon>Ascomycota</taxon>
        <taxon>Pezizomycotina</taxon>
        <taxon>Dothideomycetes</taxon>
        <taxon>Dothideomycetidae</taxon>
        <taxon>Mycosphaerellales</taxon>
        <taxon>Mycosphaerellaceae</taxon>
        <taxon>Zasmidium</taxon>
    </lineage>
</organism>
<dbReference type="PRINTS" id="PR00420">
    <property type="entry name" value="RNGMNOXGNASE"/>
</dbReference>
<dbReference type="EMBL" id="JAXOVC010000005">
    <property type="protein sequence ID" value="KAK4501930.1"/>
    <property type="molecule type" value="Genomic_DNA"/>
</dbReference>
<dbReference type="PANTHER" id="PTHR13789:SF309">
    <property type="entry name" value="PUTATIVE (AFU_ORTHOLOGUE AFUA_6G14510)-RELATED"/>
    <property type="match status" value="1"/>
</dbReference>
<reference evidence="7 8" key="1">
    <citation type="journal article" date="2023" name="G3 (Bethesda)">
        <title>A chromosome-level genome assembly of Zasmidium syzygii isolated from banana leaves.</title>
        <authorList>
            <person name="van Westerhoven A.C."/>
            <person name="Mehrabi R."/>
            <person name="Talebi R."/>
            <person name="Steentjes M.B.F."/>
            <person name="Corcolon B."/>
            <person name="Chong P.A."/>
            <person name="Kema G.H.J."/>
            <person name="Seidl M.F."/>
        </authorList>
    </citation>
    <scope>NUCLEOTIDE SEQUENCE [LARGE SCALE GENOMIC DNA]</scope>
    <source>
        <strain evidence="7 8">P124</strain>
    </source>
</reference>
<accession>A0ABR0EL93</accession>
<evidence type="ECO:0000313" key="8">
    <source>
        <dbReference type="Proteomes" id="UP001305779"/>
    </source>
</evidence>
<comment type="similarity">
    <text evidence="1">Belongs to the paxM FAD-dependent monooxygenase family.</text>
</comment>
<feature type="domain" description="FAD-binding" evidence="6">
    <location>
        <begin position="4"/>
        <end position="321"/>
    </location>
</feature>
<gene>
    <name evidence="7" type="ORF">PRZ48_007740</name>
</gene>
<dbReference type="PANTHER" id="PTHR13789">
    <property type="entry name" value="MONOOXYGENASE"/>
    <property type="match status" value="1"/>
</dbReference>
<dbReference type="Pfam" id="PF01494">
    <property type="entry name" value="FAD_binding_3"/>
    <property type="match status" value="1"/>
</dbReference>
<keyword evidence="4" id="KW-0560">Oxidoreductase</keyword>
<dbReference type="SUPFAM" id="SSF51905">
    <property type="entry name" value="FAD/NAD(P)-binding domain"/>
    <property type="match status" value="1"/>
</dbReference>
<dbReference type="InterPro" id="IPR050493">
    <property type="entry name" value="FAD-dep_Monooxygenase_BioMet"/>
</dbReference>
<name>A0ABR0EL93_ZASCE</name>
<keyword evidence="5" id="KW-0503">Monooxygenase</keyword>
<dbReference type="InterPro" id="IPR036188">
    <property type="entry name" value="FAD/NAD-bd_sf"/>
</dbReference>
<dbReference type="InterPro" id="IPR002938">
    <property type="entry name" value="FAD-bd"/>
</dbReference>
<evidence type="ECO:0000256" key="2">
    <source>
        <dbReference type="ARBA" id="ARBA00022630"/>
    </source>
</evidence>